<reference evidence="1" key="1">
    <citation type="submission" date="2020-03" db="EMBL/GenBank/DDBJ databases">
        <authorList>
            <person name="Weist P."/>
        </authorList>
    </citation>
    <scope>NUCLEOTIDE SEQUENCE</scope>
</reference>
<comment type="caution">
    <text evidence="1">The sequence shown here is derived from an EMBL/GenBank/DDBJ whole genome shotgun (WGS) entry which is preliminary data.</text>
</comment>
<name>A0A9N7UZ58_PLEPL</name>
<dbReference type="Proteomes" id="UP001153269">
    <property type="component" value="Unassembled WGS sequence"/>
</dbReference>
<keyword evidence="2" id="KW-1185">Reference proteome</keyword>
<proteinExistence type="predicted"/>
<sequence>MTNSLAGFWKGRKNTVFPLCHRRSHISNSEPFRIASEKEDESTREDPLLHKINHHRYVLTTVPNKTEHPSTSCFPRRINSTVHELGPVWETAQTHRTKPISITCHGDGPCCLARESLTLTGRLINFRQPQFNPSHGSPCSDRKKVASERGREWKTVWGGGVIECLHLISVTGHLFVARSMSSTKGLKNNDYCSFGQMTLWEVLSEDLHPICYRSLYKETTRFPRSVALTSHFV</sequence>
<protein>
    <submittedName>
        <fullName evidence="1">Uncharacterized protein</fullName>
    </submittedName>
</protein>
<organism evidence="1 2">
    <name type="scientific">Pleuronectes platessa</name>
    <name type="common">European plaice</name>
    <dbReference type="NCBI Taxonomy" id="8262"/>
    <lineage>
        <taxon>Eukaryota</taxon>
        <taxon>Metazoa</taxon>
        <taxon>Chordata</taxon>
        <taxon>Craniata</taxon>
        <taxon>Vertebrata</taxon>
        <taxon>Euteleostomi</taxon>
        <taxon>Actinopterygii</taxon>
        <taxon>Neopterygii</taxon>
        <taxon>Teleostei</taxon>
        <taxon>Neoteleostei</taxon>
        <taxon>Acanthomorphata</taxon>
        <taxon>Carangaria</taxon>
        <taxon>Pleuronectiformes</taxon>
        <taxon>Pleuronectoidei</taxon>
        <taxon>Pleuronectidae</taxon>
        <taxon>Pleuronectes</taxon>
    </lineage>
</organism>
<dbReference type="AlphaFoldDB" id="A0A9N7UZ58"/>
<gene>
    <name evidence="1" type="ORF">PLEPLA_LOCUS27582</name>
</gene>
<dbReference type="EMBL" id="CADEAL010002335">
    <property type="protein sequence ID" value="CAB1439814.1"/>
    <property type="molecule type" value="Genomic_DNA"/>
</dbReference>
<accession>A0A9N7UZ58</accession>
<evidence type="ECO:0000313" key="1">
    <source>
        <dbReference type="EMBL" id="CAB1439814.1"/>
    </source>
</evidence>
<evidence type="ECO:0000313" key="2">
    <source>
        <dbReference type="Proteomes" id="UP001153269"/>
    </source>
</evidence>